<dbReference type="InterPro" id="IPR041411">
    <property type="entry name" value="Ldi"/>
</dbReference>
<evidence type="ECO:0000313" key="3">
    <source>
        <dbReference type="Proteomes" id="UP001515480"/>
    </source>
</evidence>
<comment type="caution">
    <text evidence="2">The sequence shown here is derived from an EMBL/GenBank/DDBJ whole genome shotgun (WGS) entry which is preliminary data.</text>
</comment>
<sequence>MNDQEVLLARFIHSATATGLNVSHWPEIWRNNGLQDTTQMGQTALRYSLAYLGYATAALAYARTPAYLGHAAAVLKSIFDRLVQPVVWRYWGTSGTCGLPWTPWCDLVNTSMAQLQANHFPWQPSAPLDDPVGSGNIMYSAHVASIGLLYETFSGDDSLSTKGWFFGSHFYTLDSLVDSIQRSALAGANVGFGVTCEPGSIFPACQNHMHAALRLHTALRRRRSHSTIPHSRPSPVPVNDVAHSTSSRIKNGWVDFAYTRGGVMWDRPDGLFHNHGLFKMIRLKNGQPTAERAINITGCAVLDAWTLSYLRTFMGDEAEGVLMRGAKVLTQNPDWKMLTDAGAMLDSKCLLQHDYPPVLGTSFFPVVIAQLPLTINTSWISEARDKARQANKFMESIARYVDVDGDGTPDQLFYNASDGMALQVTANRLLAMALNGSDEGMVLSALYDGRPLHDEPYLEKVVNAGPSGTVDVREARYSAARQTLELLLSTQLATTGINVQLLVQLPSPGWARKWKVMNVSFVGGPDGNWSMLETKRGEAPKLMVRVAVGTSMQIIVQLEEHIGS</sequence>
<dbReference type="Pfam" id="PF18566">
    <property type="entry name" value="Ldi"/>
    <property type="match status" value="1"/>
</dbReference>
<dbReference type="EMBL" id="JBGBPQ010000015">
    <property type="protein sequence ID" value="KAL1510400.1"/>
    <property type="molecule type" value="Genomic_DNA"/>
</dbReference>
<protein>
    <recommendedName>
        <fullName evidence="1">Linalool dehydratase/isomerase domain-containing protein</fullName>
    </recommendedName>
</protein>
<evidence type="ECO:0000259" key="1">
    <source>
        <dbReference type="Pfam" id="PF18566"/>
    </source>
</evidence>
<proteinExistence type="predicted"/>
<keyword evidence="3" id="KW-1185">Reference proteome</keyword>
<name>A0AB34J1G0_PRYPA</name>
<gene>
    <name evidence="2" type="ORF">AB1Y20_006709</name>
</gene>
<dbReference type="AlphaFoldDB" id="A0AB34J1G0"/>
<organism evidence="2 3">
    <name type="scientific">Prymnesium parvum</name>
    <name type="common">Toxic golden alga</name>
    <dbReference type="NCBI Taxonomy" id="97485"/>
    <lineage>
        <taxon>Eukaryota</taxon>
        <taxon>Haptista</taxon>
        <taxon>Haptophyta</taxon>
        <taxon>Prymnesiophyceae</taxon>
        <taxon>Prymnesiales</taxon>
        <taxon>Prymnesiaceae</taxon>
        <taxon>Prymnesium</taxon>
    </lineage>
</organism>
<dbReference type="Proteomes" id="UP001515480">
    <property type="component" value="Unassembled WGS sequence"/>
</dbReference>
<evidence type="ECO:0000313" key="2">
    <source>
        <dbReference type="EMBL" id="KAL1510400.1"/>
    </source>
</evidence>
<accession>A0AB34J1G0</accession>
<reference evidence="2 3" key="1">
    <citation type="journal article" date="2024" name="Science">
        <title>Giant polyketide synthase enzymes in the biosynthesis of giant marine polyether toxins.</title>
        <authorList>
            <person name="Fallon T.R."/>
            <person name="Shende V.V."/>
            <person name="Wierzbicki I.H."/>
            <person name="Pendleton A.L."/>
            <person name="Watervoot N.F."/>
            <person name="Auber R.P."/>
            <person name="Gonzalez D.J."/>
            <person name="Wisecaver J.H."/>
            <person name="Moore B.S."/>
        </authorList>
    </citation>
    <scope>NUCLEOTIDE SEQUENCE [LARGE SCALE GENOMIC DNA]</scope>
    <source>
        <strain evidence="2 3">12B1</strain>
    </source>
</reference>
<feature type="domain" description="Linalool dehydratase/isomerase" evidence="1">
    <location>
        <begin position="46"/>
        <end position="221"/>
    </location>
</feature>